<feature type="domain" description="2Fe-2S ferredoxin-type" evidence="9">
    <location>
        <begin position="125"/>
        <end position="213"/>
    </location>
</feature>
<comment type="cofactor">
    <cofactor evidence="1">
        <name>FAD</name>
        <dbReference type="ChEBI" id="CHEBI:57692"/>
    </cofactor>
</comment>
<dbReference type="SUPFAM" id="SSF52343">
    <property type="entry name" value="Ferredoxin reductase-like, C-terminal NADP-linked domain"/>
    <property type="match status" value="1"/>
</dbReference>
<keyword evidence="2" id="KW-0285">Flavoprotein</keyword>
<dbReference type="Pfam" id="PF00175">
    <property type="entry name" value="NAD_binding_1"/>
    <property type="match status" value="1"/>
</dbReference>
<dbReference type="GO" id="GO:0050660">
    <property type="term" value="F:flavin adenine dinucleotide binding"/>
    <property type="evidence" value="ECO:0007669"/>
    <property type="project" value="TreeGrafter"/>
</dbReference>
<evidence type="ECO:0000313" key="11">
    <source>
        <dbReference type="Proteomes" id="UP000005038"/>
    </source>
</evidence>
<dbReference type="InterPro" id="IPR001041">
    <property type="entry name" value="2Fe-2S_ferredoxin-type"/>
</dbReference>
<organism evidence="10 11">
    <name type="scientific">Gordonia otitidis (strain DSM 44809 / CCUG 52243 / JCM 12355 / NBRC 100426 / IFM 10032)</name>
    <dbReference type="NCBI Taxonomy" id="1108044"/>
    <lineage>
        <taxon>Bacteria</taxon>
        <taxon>Bacillati</taxon>
        <taxon>Actinomycetota</taxon>
        <taxon>Actinomycetes</taxon>
        <taxon>Mycobacteriales</taxon>
        <taxon>Gordoniaceae</taxon>
        <taxon>Gordonia</taxon>
    </lineage>
</organism>
<evidence type="ECO:0000313" key="10">
    <source>
        <dbReference type="EMBL" id="GAB35094.1"/>
    </source>
</evidence>
<gene>
    <name evidence="10" type="primary">kshB</name>
    <name evidence="10" type="ORF">GOOTI_138_00070</name>
</gene>
<dbReference type="GO" id="GO:0016491">
    <property type="term" value="F:oxidoreductase activity"/>
    <property type="evidence" value="ECO:0007669"/>
    <property type="project" value="UniProtKB-KW"/>
</dbReference>
<dbReference type="EMBL" id="BAFB01000138">
    <property type="protein sequence ID" value="GAB35094.1"/>
    <property type="molecule type" value="Genomic_DNA"/>
</dbReference>
<dbReference type="PROSITE" id="PS00197">
    <property type="entry name" value="2FE2S_FER_1"/>
    <property type="match status" value="1"/>
</dbReference>
<dbReference type="Gene3D" id="3.10.20.30">
    <property type="match status" value="1"/>
</dbReference>
<dbReference type="GO" id="GO:0051537">
    <property type="term" value="F:2 iron, 2 sulfur cluster binding"/>
    <property type="evidence" value="ECO:0007669"/>
    <property type="project" value="UniProtKB-KW"/>
</dbReference>
<evidence type="ECO:0000256" key="6">
    <source>
        <dbReference type="ARBA" id="ARBA00023002"/>
    </source>
</evidence>
<keyword evidence="3" id="KW-0001">2Fe-2S</keyword>
<dbReference type="SUPFAM" id="SSF54292">
    <property type="entry name" value="2Fe-2S ferredoxin-like"/>
    <property type="match status" value="1"/>
</dbReference>
<evidence type="ECO:0000256" key="1">
    <source>
        <dbReference type="ARBA" id="ARBA00001974"/>
    </source>
</evidence>
<dbReference type="InterPro" id="IPR012675">
    <property type="entry name" value="Beta-grasp_dom_sf"/>
</dbReference>
<dbReference type="CDD" id="cd00207">
    <property type="entry name" value="fer2"/>
    <property type="match status" value="1"/>
</dbReference>
<keyword evidence="4" id="KW-0479">Metal-binding</keyword>
<proteinExistence type="predicted"/>
<dbReference type="GO" id="GO:0046872">
    <property type="term" value="F:metal ion binding"/>
    <property type="evidence" value="ECO:0007669"/>
    <property type="project" value="UniProtKB-KW"/>
</dbReference>
<keyword evidence="5" id="KW-0274">FAD</keyword>
<name>H5TNN6_GORO1</name>
<dbReference type="AlphaFoldDB" id="H5TNN6"/>
<dbReference type="InterPro" id="IPR006058">
    <property type="entry name" value="2Fe2S_fd_BS"/>
</dbReference>
<evidence type="ECO:0000256" key="5">
    <source>
        <dbReference type="ARBA" id="ARBA00022827"/>
    </source>
</evidence>
<evidence type="ECO:0000256" key="3">
    <source>
        <dbReference type="ARBA" id="ARBA00022714"/>
    </source>
</evidence>
<evidence type="ECO:0000259" key="9">
    <source>
        <dbReference type="PROSITE" id="PS51085"/>
    </source>
</evidence>
<dbReference type="Pfam" id="PF00111">
    <property type="entry name" value="Fer2"/>
    <property type="match status" value="1"/>
</dbReference>
<evidence type="ECO:0000256" key="7">
    <source>
        <dbReference type="ARBA" id="ARBA00023004"/>
    </source>
</evidence>
<dbReference type="PROSITE" id="PS51085">
    <property type="entry name" value="2FE2S_FER_2"/>
    <property type="match status" value="1"/>
</dbReference>
<dbReference type="InterPro" id="IPR036010">
    <property type="entry name" value="2Fe-2S_ferredoxin-like_sf"/>
</dbReference>
<dbReference type="InterPro" id="IPR050415">
    <property type="entry name" value="MRET"/>
</dbReference>
<protein>
    <submittedName>
        <fullName evidence="10">3-ketosteroid 9alpha-hydroxylase component KshB</fullName>
    </submittedName>
</protein>
<dbReference type="PANTHER" id="PTHR47354:SF8">
    <property type="entry name" value="1,2-PHENYLACETYL-COA EPOXIDASE, SUBUNIT E"/>
    <property type="match status" value="1"/>
</dbReference>
<dbReference type="Gene3D" id="3.40.50.80">
    <property type="entry name" value="Nucleotide-binding domain of ferredoxin-NADP reductase (FNR) module"/>
    <property type="match status" value="1"/>
</dbReference>
<comment type="caution">
    <text evidence="10">The sequence shown here is derived from an EMBL/GenBank/DDBJ whole genome shotgun (WGS) entry which is preliminary data.</text>
</comment>
<accession>H5TNN6</accession>
<keyword evidence="6" id="KW-0560">Oxidoreductase</keyword>
<keyword evidence="11" id="KW-1185">Reference proteome</keyword>
<keyword evidence="7" id="KW-0408">Iron</keyword>
<evidence type="ECO:0000256" key="8">
    <source>
        <dbReference type="ARBA" id="ARBA00023014"/>
    </source>
</evidence>
<reference evidence="10" key="1">
    <citation type="submission" date="2012-02" db="EMBL/GenBank/DDBJ databases">
        <title>Whole genome shotgun sequence of Gordonia otitidis NBRC 100426.</title>
        <authorList>
            <person name="Yoshida I."/>
            <person name="Hosoyama A."/>
            <person name="Tsuchikane K."/>
            <person name="Katsumata H."/>
            <person name="Yamazaki S."/>
            <person name="Fujita N."/>
        </authorList>
    </citation>
    <scope>NUCLEOTIDE SEQUENCE [LARGE SCALE GENOMIC DNA]</scope>
    <source>
        <strain evidence="10">NBRC 100426</strain>
    </source>
</reference>
<dbReference type="STRING" id="1108044.GOOTI_138_00070"/>
<sequence>MSIAKYALAHQQCSVELFYANRDRESVIFAGVLSDLARRHPDRLRISHWLESERGMPDAAAVDELCGLDDDDEAFICGPAPFMDLVEAALRRRGTPHSRIHVERYVSLEGDPFTLDRTDSDDASVDVRVSIDGETTSVACGRSTPILDALLSHGVDAPYSCREGDCGSCMARLVDGEVIPGDGVALEPEDIDDGYILTCQATPSSGSLAIEFD</sequence>
<dbReference type="InterPro" id="IPR039261">
    <property type="entry name" value="FNR_nucleotide-bd"/>
</dbReference>
<evidence type="ECO:0000256" key="4">
    <source>
        <dbReference type="ARBA" id="ARBA00022723"/>
    </source>
</evidence>
<dbReference type="Proteomes" id="UP000005038">
    <property type="component" value="Unassembled WGS sequence"/>
</dbReference>
<evidence type="ECO:0000256" key="2">
    <source>
        <dbReference type="ARBA" id="ARBA00022630"/>
    </source>
</evidence>
<dbReference type="InterPro" id="IPR001433">
    <property type="entry name" value="OxRdtase_FAD/NAD-bd"/>
</dbReference>
<keyword evidence="8" id="KW-0411">Iron-sulfur</keyword>
<dbReference type="PANTHER" id="PTHR47354">
    <property type="entry name" value="NADH OXIDOREDUCTASE HCR"/>
    <property type="match status" value="1"/>
</dbReference>